<feature type="domain" description="N-acetyltransferase" evidence="1">
    <location>
        <begin position="42"/>
        <end position="109"/>
    </location>
</feature>
<organism evidence="2 3">
    <name type="scientific">Lysinibacillus fusiformis</name>
    <dbReference type="NCBI Taxonomy" id="28031"/>
    <lineage>
        <taxon>Bacteria</taxon>
        <taxon>Bacillati</taxon>
        <taxon>Bacillota</taxon>
        <taxon>Bacilli</taxon>
        <taxon>Bacillales</taxon>
        <taxon>Bacillaceae</taxon>
        <taxon>Lysinibacillus</taxon>
    </lineage>
</organism>
<dbReference type="SUPFAM" id="SSF55729">
    <property type="entry name" value="Acyl-CoA N-acyltransferases (Nat)"/>
    <property type="match status" value="1"/>
</dbReference>
<sequence length="367" mass="42384">MEIRLFKIDEIALLMESIHRIWAKNHILARDEQLVRFMFYDNPNRQLITDDNHLTFVGAWIDGEVVGLLGAMPFEFNDQGKKGLAITLANWIVDPNYRDSGAGLALLDFVHGLNPNIILAMGLSEEAAKIYKLMRWNLVEDIPRWIGLNNKELTIQAILNGNEQPLRYVNPLNVLDVNSNLSCFEIVSLQEEEWEQFNKGFFAKKTIGVKRDSKFLKWRYFNHPTFNYRKFVCKDSSGITGLLIVRMELIQNQFKIGRIVEFIAKNQDSAVKLANELVTLGSEILFYDFYCYSSISSWGLEAIGFKRTFASEEDLFMLPTRFQPVDYANTKLKAAMYISDKQANRLNHIADQLWYITKGDADQDRPN</sequence>
<accession>A0A1H9M3C0</accession>
<dbReference type="InterPro" id="IPR000182">
    <property type="entry name" value="GNAT_dom"/>
</dbReference>
<dbReference type="EMBL" id="FOEL01000011">
    <property type="protein sequence ID" value="SER17593.1"/>
    <property type="molecule type" value="Genomic_DNA"/>
</dbReference>
<dbReference type="GO" id="GO:0016747">
    <property type="term" value="F:acyltransferase activity, transferring groups other than amino-acyl groups"/>
    <property type="evidence" value="ECO:0007669"/>
    <property type="project" value="InterPro"/>
</dbReference>
<dbReference type="AlphaFoldDB" id="A0A1H9M3C0"/>
<dbReference type="CDD" id="cd04301">
    <property type="entry name" value="NAT_SF"/>
    <property type="match status" value="1"/>
</dbReference>
<dbReference type="Pfam" id="PF00583">
    <property type="entry name" value="Acetyltransf_1"/>
    <property type="match status" value="1"/>
</dbReference>
<dbReference type="RefSeq" id="WP_089986745.1">
    <property type="nucleotide sequence ID" value="NZ_FMVP01000011.1"/>
</dbReference>
<evidence type="ECO:0000313" key="3">
    <source>
        <dbReference type="Proteomes" id="UP000199410"/>
    </source>
</evidence>
<dbReference type="Gene3D" id="3.40.630.30">
    <property type="match status" value="1"/>
</dbReference>
<name>A0A1H9M3C0_9BACI</name>
<gene>
    <name evidence="2" type="ORF">SAMN02787113_03176</name>
</gene>
<dbReference type="Proteomes" id="UP000199410">
    <property type="component" value="Unassembled WGS sequence"/>
</dbReference>
<proteinExistence type="predicted"/>
<evidence type="ECO:0000259" key="1">
    <source>
        <dbReference type="Pfam" id="PF00583"/>
    </source>
</evidence>
<evidence type="ECO:0000313" key="2">
    <source>
        <dbReference type="EMBL" id="SER17593.1"/>
    </source>
</evidence>
<comment type="caution">
    <text evidence="2">The sequence shown here is derived from an EMBL/GenBank/DDBJ whole genome shotgun (WGS) entry which is preliminary data.</text>
</comment>
<dbReference type="InterPro" id="IPR016181">
    <property type="entry name" value="Acyl_CoA_acyltransferase"/>
</dbReference>
<reference evidence="2 3" key="1">
    <citation type="submission" date="2016-10" db="EMBL/GenBank/DDBJ databases">
        <authorList>
            <person name="Varghese N."/>
            <person name="Submissions S."/>
        </authorList>
    </citation>
    <scope>NUCLEOTIDE SEQUENCE [LARGE SCALE GENOMIC DNA]</scope>
    <source>
        <strain evidence="2 3">TC-13</strain>
    </source>
</reference>
<protein>
    <recommendedName>
        <fullName evidence="1">N-acetyltransferase domain-containing protein</fullName>
    </recommendedName>
</protein>